<comment type="caution">
    <text evidence="2">The sequence shown here is derived from an EMBL/GenBank/DDBJ whole genome shotgun (WGS) entry which is preliminary data.</text>
</comment>
<sequence length="290" mass="30674">MSQYLITGATGNVGSEVLRQLCATGHKPLAMTRDAKSAGAKLPAGVTPVEADYNDPTSLDAAMRAVDAVVLISPAHRDMVQHQRAVLDASKRAGIRDVVKLSGLGADLQAAIRLPQHHAQIEAHANTLGIRLTPVRPNLFMQVLLGNAASIVAQGKIYAPAADGKISFTDVGDIAAVIVAILADDTLKGRAHDISGPQALSYADAATKIGDAVGYPVMHVDVPEDTARQAMRDAGMDHWLVEAFLELFQIYRAGYGAGIFSANIENILKRPATSFDAFAQTCKQAFVRAA</sequence>
<proteinExistence type="predicted"/>
<name>A0ABT3KUS1_9BURK</name>
<dbReference type="PANTHER" id="PTHR43162">
    <property type="match status" value="1"/>
</dbReference>
<keyword evidence="3" id="KW-1185">Reference proteome</keyword>
<evidence type="ECO:0000259" key="1">
    <source>
        <dbReference type="Pfam" id="PF05368"/>
    </source>
</evidence>
<protein>
    <submittedName>
        <fullName evidence="2">SDR family oxidoreductase</fullName>
    </submittedName>
</protein>
<accession>A0ABT3KUS1</accession>
<dbReference type="RefSeq" id="WP_265282484.1">
    <property type="nucleotide sequence ID" value="NZ_QZCW01000002.1"/>
</dbReference>
<dbReference type="EMBL" id="QZCW01000002">
    <property type="protein sequence ID" value="MCW5322083.1"/>
    <property type="molecule type" value="Genomic_DNA"/>
</dbReference>
<dbReference type="Gene3D" id="3.90.25.10">
    <property type="entry name" value="UDP-galactose 4-epimerase, domain 1"/>
    <property type="match status" value="1"/>
</dbReference>
<evidence type="ECO:0000313" key="2">
    <source>
        <dbReference type="EMBL" id="MCW5322083.1"/>
    </source>
</evidence>
<dbReference type="Gene3D" id="3.40.50.720">
    <property type="entry name" value="NAD(P)-binding Rossmann-like Domain"/>
    <property type="match status" value="1"/>
</dbReference>
<dbReference type="Pfam" id="PF05368">
    <property type="entry name" value="NmrA"/>
    <property type="match status" value="1"/>
</dbReference>
<feature type="domain" description="NmrA-like" evidence="1">
    <location>
        <begin position="5"/>
        <end position="251"/>
    </location>
</feature>
<dbReference type="SUPFAM" id="SSF51735">
    <property type="entry name" value="NAD(P)-binding Rossmann-fold domains"/>
    <property type="match status" value="1"/>
</dbReference>
<dbReference type="Proteomes" id="UP001208935">
    <property type="component" value="Unassembled WGS sequence"/>
</dbReference>
<dbReference type="PANTHER" id="PTHR43162:SF1">
    <property type="entry name" value="PRESTALK A DIFFERENTIATION PROTEIN A"/>
    <property type="match status" value="1"/>
</dbReference>
<dbReference type="InterPro" id="IPR036291">
    <property type="entry name" value="NAD(P)-bd_dom_sf"/>
</dbReference>
<dbReference type="InterPro" id="IPR051604">
    <property type="entry name" value="Ergot_Alk_Oxidoreductase"/>
</dbReference>
<dbReference type="CDD" id="cd05269">
    <property type="entry name" value="TMR_SDR_a"/>
    <property type="match status" value="1"/>
</dbReference>
<organism evidence="2 3">
    <name type="scientific">Verminephrobacter aporrectodeae subsp. tuberculatae</name>
    <dbReference type="NCBI Taxonomy" id="1110392"/>
    <lineage>
        <taxon>Bacteria</taxon>
        <taxon>Pseudomonadati</taxon>
        <taxon>Pseudomonadota</taxon>
        <taxon>Betaproteobacteria</taxon>
        <taxon>Burkholderiales</taxon>
        <taxon>Comamonadaceae</taxon>
        <taxon>Verminephrobacter</taxon>
    </lineage>
</organism>
<evidence type="ECO:0000313" key="3">
    <source>
        <dbReference type="Proteomes" id="UP001208935"/>
    </source>
</evidence>
<dbReference type="InterPro" id="IPR008030">
    <property type="entry name" value="NmrA-like"/>
</dbReference>
<gene>
    <name evidence="2" type="ORF">D5039_13265</name>
</gene>
<reference evidence="3" key="1">
    <citation type="submission" date="2023-07" db="EMBL/GenBank/DDBJ databases">
        <title>Verminephrobacter genomes.</title>
        <authorList>
            <person name="Lund M.B."/>
        </authorList>
    </citation>
    <scope>NUCLEOTIDE SEQUENCE [LARGE SCALE GENOMIC DNA]</scope>
    <source>
        <strain evidence="3">AtM5-05</strain>
    </source>
</reference>